<gene>
    <name evidence="1" type="ORF">Tcan_02069</name>
</gene>
<dbReference type="SUPFAM" id="SSF56112">
    <property type="entry name" value="Protein kinase-like (PK-like)"/>
    <property type="match status" value="1"/>
</dbReference>
<evidence type="ECO:0000313" key="2">
    <source>
        <dbReference type="Proteomes" id="UP000031036"/>
    </source>
</evidence>
<name>A0A0B2UL86_TOXCA</name>
<sequence length="122" mass="14372">MRNGTRLQIYERIGWDDRVGATYFGLDEKEKKEVVLRIDKNDNPISVVKMEAVFLRKAEKESRWVHFEQVHSQGIYQQFCYVAIYHRDGPSLADCINYMHDLRFSHGTAGRLAYDIFQVKLT</sequence>
<reference evidence="1 2" key="1">
    <citation type="submission" date="2014-11" db="EMBL/GenBank/DDBJ databases">
        <title>Genetic blueprint of the zoonotic pathogen Toxocara canis.</title>
        <authorList>
            <person name="Zhu X.-Q."/>
            <person name="Korhonen P.K."/>
            <person name="Cai H."/>
            <person name="Young N.D."/>
            <person name="Nejsum P."/>
            <person name="von Samson-Himmelstjerna G."/>
            <person name="Boag P.R."/>
            <person name="Tan P."/>
            <person name="Li Q."/>
            <person name="Min J."/>
            <person name="Yang Y."/>
            <person name="Wang X."/>
            <person name="Fang X."/>
            <person name="Hall R.S."/>
            <person name="Hofmann A."/>
            <person name="Sternberg P.W."/>
            <person name="Jex A.R."/>
            <person name="Gasser R.B."/>
        </authorList>
    </citation>
    <scope>NUCLEOTIDE SEQUENCE [LARGE SCALE GENOMIC DNA]</scope>
    <source>
        <strain evidence="1">PN_DK_2014</strain>
    </source>
</reference>
<proteinExistence type="predicted"/>
<organism evidence="1 2">
    <name type="scientific">Toxocara canis</name>
    <name type="common">Canine roundworm</name>
    <dbReference type="NCBI Taxonomy" id="6265"/>
    <lineage>
        <taxon>Eukaryota</taxon>
        <taxon>Metazoa</taxon>
        <taxon>Ecdysozoa</taxon>
        <taxon>Nematoda</taxon>
        <taxon>Chromadorea</taxon>
        <taxon>Rhabditida</taxon>
        <taxon>Spirurina</taxon>
        <taxon>Ascaridomorpha</taxon>
        <taxon>Ascaridoidea</taxon>
        <taxon>Toxocaridae</taxon>
        <taxon>Toxocara</taxon>
    </lineage>
</organism>
<keyword evidence="2" id="KW-1185">Reference proteome</keyword>
<dbReference type="Proteomes" id="UP000031036">
    <property type="component" value="Unassembled WGS sequence"/>
</dbReference>
<evidence type="ECO:0000313" key="1">
    <source>
        <dbReference type="EMBL" id="KHN71791.1"/>
    </source>
</evidence>
<dbReference type="OrthoDB" id="5802593at2759"/>
<dbReference type="STRING" id="6265.A0A0B2UL86"/>
<protein>
    <submittedName>
        <fullName evidence="1">Uncharacterized protein</fullName>
    </submittedName>
</protein>
<comment type="caution">
    <text evidence="1">The sequence shown here is derived from an EMBL/GenBank/DDBJ whole genome shotgun (WGS) entry which is preliminary data.</text>
</comment>
<dbReference type="EMBL" id="JPKZ01020553">
    <property type="protein sequence ID" value="KHN71791.1"/>
    <property type="molecule type" value="Genomic_DNA"/>
</dbReference>
<dbReference type="AlphaFoldDB" id="A0A0B2UL86"/>
<accession>A0A0B2UL86</accession>
<dbReference type="InterPro" id="IPR011009">
    <property type="entry name" value="Kinase-like_dom_sf"/>
</dbReference>